<dbReference type="EMBL" id="NRJH01000020">
    <property type="protein sequence ID" value="RIY33169.1"/>
    <property type="molecule type" value="Genomic_DNA"/>
</dbReference>
<keyword evidence="3" id="KW-0238">DNA-binding</keyword>
<dbReference type="InterPro" id="IPR000055">
    <property type="entry name" value="Restrct_endonuc_typeI_TRD"/>
</dbReference>
<dbReference type="SUPFAM" id="SSF116734">
    <property type="entry name" value="DNA methylase specificity domain"/>
    <property type="match status" value="2"/>
</dbReference>
<dbReference type="PANTHER" id="PTHR30408:SF12">
    <property type="entry name" value="TYPE I RESTRICTION ENZYME MJAVIII SPECIFICITY SUBUNIT"/>
    <property type="match status" value="1"/>
</dbReference>
<sequence length="380" mass="42930">MTSKHQLVPKLRFPGFSQAWQTTNLGQYLALPLQEKVAVKSISQLLSLRLHLKGLTLCTDSQLRLGATQYYRRKAGQLIYGKQNYLNQAIAIIPPEFDGKCTSKDIPSFEVKAGEANFLYFSISRKSYIQSKAMYAKGSGSKRISEKAVLSFAINAPEEAEQRRLGSFFQELTKQIKQIEQTKEQVEQLKLSLLQKMLGADALLRFPGFTLPWQATTLGQEASITTGKLNAEAMQANGKYDFYTSGMKKFKINSYAFTGPAITIAGNGSTVGYMFLADGKFNAYQRTYVLQNFKTPRLFTFYAIKLPLKEKIAIEFRGGSIPYIVIDVLTQLSFYKPQEIAEQEKLGNFFAQVDALLAHYEQLLEQYEELKQALLQQMLL</sequence>
<comment type="caution">
    <text evidence="6">The sequence shown here is derived from an EMBL/GenBank/DDBJ whole genome shotgun (WGS) entry which is preliminary data.</text>
</comment>
<dbReference type="GO" id="GO:0009307">
    <property type="term" value="P:DNA restriction-modification system"/>
    <property type="evidence" value="ECO:0007669"/>
    <property type="project" value="UniProtKB-KW"/>
</dbReference>
<organism evidence="6 7">
    <name type="scientific">Psittacicella melopsittaci</name>
    <dbReference type="NCBI Taxonomy" id="2028576"/>
    <lineage>
        <taxon>Bacteria</taxon>
        <taxon>Pseudomonadati</taxon>
        <taxon>Pseudomonadota</taxon>
        <taxon>Gammaproteobacteria</taxon>
        <taxon>Pasteurellales</taxon>
        <taxon>Psittacicellaceae</taxon>
        <taxon>Psittacicella</taxon>
    </lineage>
</organism>
<dbReference type="Gene3D" id="1.10.287.1120">
    <property type="entry name" value="Bipartite methylase S protein"/>
    <property type="match status" value="1"/>
</dbReference>
<feature type="coiled-coil region" evidence="4">
    <location>
        <begin position="169"/>
        <end position="196"/>
    </location>
</feature>
<dbReference type="Gene3D" id="3.90.220.20">
    <property type="entry name" value="DNA methylase specificity domains"/>
    <property type="match status" value="2"/>
</dbReference>
<reference evidence="6 7" key="1">
    <citation type="submission" date="2017-08" db="EMBL/GenBank/DDBJ databases">
        <title>Reclassification of Bisgaard taxon 37 and 44.</title>
        <authorList>
            <person name="Christensen H."/>
        </authorList>
    </citation>
    <scope>NUCLEOTIDE SEQUENCE [LARGE SCALE GENOMIC DNA]</scope>
    <source>
        <strain evidence="6 7">B96_4</strain>
    </source>
</reference>
<comment type="similarity">
    <text evidence="1">Belongs to the type-I restriction system S methylase family.</text>
</comment>
<evidence type="ECO:0000256" key="3">
    <source>
        <dbReference type="ARBA" id="ARBA00023125"/>
    </source>
</evidence>
<name>A0A3A1Y7D3_9GAMM</name>
<evidence type="ECO:0000313" key="7">
    <source>
        <dbReference type="Proteomes" id="UP000266258"/>
    </source>
</evidence>
<evidence type="ECO:0000256" key="2">
    <source>
        <dbReference type="ARBA" id="ARBA00022747"/>
    </source>
</evidence>
<evidence type="ECO:0000313" key="6">
    <source>
        <dbReference type="EMBL" id="RIY33169.1"/>
    </source>
</evidence>
<dbReference type="InterPro" id="IPR052021">
    <property type="entry name" value="Type-I_RS_S_subunit"/>
</dbReference>
<evidence type="ECO:0000256" key="4">
    <source>
        <dbReference type="SAM" id="Coils"/>
    </source>
</evidence>
<accession>A0A3A1Y7D3</accession>
<protein>
    <recommendedName>
        <fullName evidence="5">Type I restriction modification DNA specificity domain-containing protein</fullName>
    </recommendedName>
</protein>
<dbReference type="PANTHER" id="PTHR30408">
    <property type="entry name" value="TYPE-1 RESTRICTION ENZYME ECOKI SPECIFICITY PROTEIN"/>
    <property type="match status" value="1"/>
</dbReference>
<dbReference type="OrthoDB" id="9798929at2"/>
<feature type="coiled-coil region" evidence="4">
    <location>
        <begin position="350"/>
        <end position="380"/>
    </location>
</feature>
<dbReference type="GO" id="GO:0003677">
    <property type="term" value="F:DNA binding"/>
    <property type="evidence" value="ECO:0007669"/>
    <property type="project" value="UniProtKB-KW"/>
</dbReference>
<feature type="domain" description="Type I restriction modification DNA specificity" evidence="5">
    <location>
        <begin position="100"/>
        <end position="188"/>
    </location>
</feature>
<keyword evidence="7" id="KW-1185">Reference proteome</keyword>
<dbReference type="Pfam" id="PF01420">
    <property type="entry name" value="Methylase_S"/>
    <property type="match status" value="2"/>
</dbReference>
<evidence type="ECO:0000256" key="1">
    <source>
        <dbReference type="ARBA" id="ARBA00010923"/>
    </source>
</evidence>
<evidence type="ECO:0000259" key="5">
    <source>
        <dbReference type="Pfam" id="PF01420"/>
    </source>
</evidence>
<feature type="domain" description="Type I restriction modification DNA specificity" evidence="5">
    <location>
        <begin position="213"/>
        <end position="365"/>
    </location>
</feature>
<dbReference type="RefSeq" id="WP_119496729.1">
    <property type="nucleotide sequence ID" value="NZ_NRJH01000020.1"/>
</dbReference>
<dbReference type="Proteomes" id="UP000266258">
    <property type="component" value="Unassembled WGS sequence"/>
</dbReference>
<keyword evidence="4" id="KW-0175">Coiled coil</keyword>
<keyword evidence="2" id="KW-0680">Restriction system</keyword>
<dbReference type="InterPro" id="IPR044946">
    <property type="entry name" value="Restrct_endonuc_typeI_TRD_sf"/>
</dbReference>
<gene>
    <name evidence="6" type="ORF">CJP74_02625</name>
</gene>
<proteinExistence type="inferred from homology"/>
<dbReference type="AlphaFoldDB" id="A0A3A1Y7D3"/>